<dbReference type="PRINTS" id="PR00455">
    <property type="entry name" value="HTHTETR"/>
</dbReference>
<dbReference type="Pfam" id="PF17926">
    <property type="entry name" value="TetR_C_21"/>
    <property type="match status" value="1"/>
</dbReference>
<dbReference type="Pfam" id="PF00440">
    <property type="entry name" value="TetR_N"/>
    <property type="match status" value="1"/>
</dbReference>
<keyword evidence="6" id="KW-1185">Reference proteome</keyword>
<dbReference type="InterPro" id="IPR001647">
    <property type="entry name" value="HTH_TetR"/>
</dbReference>
<evidence type="ECO:0000259" key="4">
    <source>
        <dbReference type="PROSITE" id="PS50977"/>
    </source>
</evidence>
<dbReference type="Gene3D" id="1.10.357.10">
    <property type="entry name" value="Tetracycline Repressor, domain 2"/>
    <property type="match status" value="1"/>
</dbReference>
<comment type="caution">
    <text evidence="5">The sequence shown here is derived from an EMBL/GenBank/DDBJ whole genome shotgun (WGS) entry which is preliminary data.</text>
</comment>
<dbReference type="EMBL" id="JABEPQ010000002">
    <property type="protein sequence ID" value="NNM46234.1"/>
    <property type="molecule type" value="Genomic_DNA"/>
</dbReference>
<dbReference type="GO" id="GO:0003677">
    <property type="term" value="F:DNA binding"/>
    <property type="evidence" value="ECO:0007669"/>
    <property type="project" value="UniProtKB-UniRule"/>
</dbReference>
<name>A0A849HI30_9MICO</name>
<dbReference type="PANTHER" id="PTHR30328:SF54">
    <property type="entry name" value="HTH-TYPE TRANSCRIPTIONAL REPRESSOR SCO4008"/>
    <property type="match status" value="1"/>
</dbReference>
<dbReference type="PROSITE" id="PS50977">
    <property type="entry name" value="HTH_TETR_2"/>
    <property type="match status" value="1"/>
</dbReference>
<feature type="DNA-binding region" description="H-T-H motif" evidence="2">
    <location>
        <begin position="49"/>
        <end position="68"/>
    </location>
</feature>
<organism evidence="5 6">
    <name type="scientific">Knoellia koreensis</name>
    <dbReference type="NCBI Taxonomy" id="2730921"/>
    <lineage>
        <taxon>Bacteria</taxon>
        <taxon>Bacillati</taxon>
        <taxon>Actinomycetota</taxon>
        <taxon>Actinomycetes</taxon>
        <taxon>Micrococcales</taxon>
        <taxon>Intrasporangiaceae</taxon>
        <taxon>Knoellia</taxon>
    </lineage>
</organism>
<keyword evidence="1 2" id="KW-0238">DNA-binding</keyword>
<dbReference type="InterPro" id="IPR041467">
    <property type="entry name" value="Sco4008_C"/>
</dbReference>
<dbReference type="SUPFAM" id="SSF48498">
    <property type="entry name" value="Tetracyclin repressor-like, C-terminal domain"/>
    <property type="match status" value="1"/>
</dbReference>
<evidence type="ECO:0000256" key="1">
    <source>
        <dbReference type="ARBA" id="ARBA00023125"/>
    </source>
</evidence>
<evidence type="ECO:0000313" key="6">
    <source>
        <dbReference type="Proteomes" id="UP000588586"/>
    </source>
</evidence>
<feature type="domain" description="HTH tetR-type" evidence="4">
    <location>
        <begin position="26"/>
        <end position="86"/>
    </location>
</feature>
<dbReference type="InterPro" id="IPR036271">
    <property type="entry name" value="Tet_transcr_reg_TetR-rel_C_sf"/>
</dbReference>
<dbReference type="PANTHER" id="PTHR30328">
    <property type="entry name" value="TRANSCRIPTIONAL REPRESSOR"/>
    <property type="match status" value="1"/>
</dbReference>
<evidence type="ECO:0000256" key="2">
    <source>
        <dbReference type="PROSITE-ProRule" id="PRU00335"/>
    </source>
</evidence>
<dbReference type="InterPro" id="IPR050109">
    <property type="entry name" value="HTH-type_TetR-like_transc_reg"/>
</dbReference>
<dbReference type="SUPFAM" id="SSF46689">
    <property type="entry name" value="Homeodomain-like"/>
    <property type="match status" value="1"/>
</dbReference>
<gene>
    <name evidence="5" type="ORF">HJG52_09475</name>
</gene>
<feature type="region of interest" description="Disordered" evidence="3">
    <location>
        <begin position="1"/>
        <end position="27"/>
    </location>
</feature>
<dbReference type="InterPro" id="IPR009057">
    <property type="entry name" value="Homeodomain-like_sf"/>
</dbReference>
<reference evidence="5 6" key="1">
    <citation type="submission" date="2020-04" db="EMBL/GenBank/DDBJ databases">
        <title>Knoellia sp. isolate from air conditioner.</title>
        <authorList>
            <person name="Chea S."/>
            <person name="Kim D.-U."/>
        </authorList>
    </citation>
    <scope>NUCLEOTIDE SEQUENCE [LARGE SCALE GENOMIC DNA]</scope>
    <source>
        <strain evidence="5 6">DB2414S</strain>
    </source>
</reference>
<dbReference type="GO" id="GO:0006355">
    <property type="term" value="P:regulation of DNA-templated transcription"/>
    <property type="evidence" value="ECO:0007669"/>
    <property type="project" value="UniProtKB-ARBA"/>
</dbReference>
<dbReference type="Proteomes" id="UP000588586">
    <property type="component" value="Unassembled WGS sequence"/>
</dbReference>
<protein>
    <submittedName>
        <fullName evidence="5">TetR/AcrR family transcriptional regulator</fullName>
    </submittedName>
</protein>
<evidence type="ECO:0000313" key="5">
    <source>
        <dbReference type="EMBL" id="NNM46234.1"/>
    </source>
</evidence>
<accession>A0A849HI30</accession>
<dbReference type="RefSeq" id="WP_171243359.1">
    <property type="nucleotide sequence ID" value="NZ_JABEPQ010000002.1"/>
</dbReference>
<proteinExistence type="predicted"/>
<sequence length="209" mass="22606">MPDSQPATRPRDSRQARASRPERDADATRRRLLEAATAEFAEHGIAGARVDRIAAAARSNKAQIYHYFGSKDGLFDAVFGAYATQAAQAEYFDARDLPGTAGRLYDQLSGRPDLARLATWYRLERTGSPRSIAPIIEANAAKVSAIRDAQAAGVVTDAFPPDVLLGLVITLAMAWVALPPEFAGDDDTYSEEVRRGFVTDAVARLVAAR</sequence>
<dbReference type="AlphaFoldDB" id="A0A849HI30"/>
<evidence type="ECO:0000256" key="3">
    <source>
        <dbReference type="SAM" id="MobiDB-lite"/>
    </source>
</evidence>
<feature type="compositionally biased region" description="Basic and acidic residues" evidence="3">
    <location>
        <begin position="9"/>
        <end position="27"/>
    </location>
</feature>